<proteinExistence type="predicted"/>
<organism evidence="4 5">
    <name type="scientific">Rhizoctonia solani</name>
    <dbReference type="NCBI Taxonomy" id="456999"/>
    <lineage>
        <taxon>Eukaryota</taxon>
        <taxon>Fungi</taxon>
        <taxon>Dikarya</taxon>
        <taxon>Basidiomycota</taxon>
        <taxon>Agaricomycotina</taxon>
        <taxon>Agaricomycetes</taxon>
        <taxon>Cantharellales</taxon>
        <taxon>Ceratobasidiaceae</taxon>
        <taxon>Rhizoctonia</taxon>
    </lineage>
</organism>
<dbReference type="InterPro" id="IPR046450">
    <property type="entry name" value="PA_dom_sf"/>
</dbReference>
<dbReference type="Gene3D" id="3.40.630.10">
    <property type="entry name" value="Zn peptidases"/>
    <property type="match status" value="1"/>
</dbReference>
<dbReference type="GO" id="GO:0004180">
    <property type="term" value="F:carboxypeptidase activity"/>
    <property type="evidence" value="ECO:0007669"/>
    <property type="project" value="TreeGrafter"/>
</dbReference>
<dbReference type="SUPFAM" id="SSF47672">
    <property type="entry name" value="Transferrin receptor-like dimerisation domain"/>
    <property type="match status" value="1"/>
</dbReference>
<evidence type="ECO:0000256" key="1">
    <source>
        <dbReference type="SAM" id="MobiDB-lite"/>
    </source>
</evidence>
<dbReference type="InterPro" id="IPR036757">
    <property type="entry name" value="TFR-like_dimer_dom_sf"/>
</dbReference>
<feature type="domain" description="Transferrin receptor-like dimerisation" evidence="3">
    <location>
        <begin position="605"/>
        <end position="755"/>
    </location>
</feature>
<dbReference type="PANTHER" id="PTHR10404">
    <property type="entry name" value="N-ACETYLATED-ALPHA-LINKED ACIDIC DIPEPTIDASE"/>
    <property type="match status" value="1"/>
</dbReference>
<dbReference type="SUPFAM" id="SSF52025">
    <property type="entry name" value="PA domain"/>
    <property type="match status" value="1"/>
</dbReference>
<accession>A0A8H2WPH7</accession>
<feature type="domain" description="PA" evidence="2">
    <location>
        <begin position="153"/>
        <end position="213"/>
    </location>
</feature>
<evidence type="ECO:0000259" key="2">
    <source>
        <dbReference type="Pfam" id="PF02225"/>
    </source>
</evidence>
<dbReference type="Gene3D" id="3.50.30.30">
    <property type="match status" value="1"/>
</dbReference>
<evidence type="ECO:0000259" key="3">
    <source>
        <dbReference type="Pfam" id="PF04253"/>
    </source>
</evidence>
<name>A0A8H2WPH7_9AGAM</name>
<protein>
    <submittedName>
        <fullName evidence="4">Uncharacterized protein</fullName>
    </submittedName>
</protein>
<dbReference type="InterPro" id="IPR007365">
    <property type="entry name" value="TFR-like_dimer_dom"/>
</dbReference>
<evidence type="ECO:0000313" key="5">
    <source>
        <dbReference type="Proteomes" id="UP000663841"/>
    </source>
</evidence>
<dbReference type="InterPro" id="IPR039373">
    <property type="entry name" value="Peptidase_M28B"/>
</dbReference>
<dbReference type="PANTHER" id="PTHR10404:SF46">
    <property type="entry name" value="VACUOLAR PROTEIN SORTING-ASSOCIATED PROTEIN 70"/>
    <property type="match status" value="1"/>
</dbReference>
<feature type="compositionally biased region" description="Basic and acidic residues" evidence="1">
    <location>
        <begin position="471"/>
        <end position="492"/>
    </location>
</feature>
<gene>
    <name evidence="4" type="ORF">RDB_LOCUS9163</name>
</gene>
<dbReference type="InterPro" id="IPR003137">
    <property type="entry name" value="PA_domain"/>
</dbReference>
<dbReference type="Proteomes" id="UP000663841">
    <property type="component" value="Unassembled WGS sequence"/>
</dbReference>
<sequence length="773" mass="85936">MPQGDSTNSEGNLAGLDPAKIEEIFLSIPSPQSAQAVSAEWTSKPHLAGSPNDYESAVELLQAFQDHLDIPHQEPLPIYDAGTTESRNTILGISELEQPRAWIDTYYPLLETPGERKLEILDANGAVSWSANLEEGDAISAWHAWSKSADVKGKVLYANRGFESDFEKLKEAGYDIAGNIALIRESGTFRGLRIKAAAQAGAIGCLIFTDPSRDPATIEHGYKTWPEGPARHPRAVTRGHVMDISMNSGDPTTPGYPSHRDSLRMEPNSFPSIPSLPISWSNAEVLLKDMEKSGGKISEHDVRLVNQVHRKIGPIWNVMVAIPGHIRDEVVIAGNHRDAWVCQVFGASDPTSGTVSLHEMSNWDGEEVRTRYIVNSDPKVMCDPVRLVWEHRMGGGFSRLVRFTLHPTTRNNLATGWLMKYAVAYINVDKSSSGRKLRVRGTPSIAPLLRQVALDIPHYDESKSDRTLWDARTDRGPFKGAPKEKRPDEEPSVHGTGIRTLGSGSDYTVFLQQLGITCGDLAFSTSEGDAAYPYHSFYDSEDWMDRFGDPGCLRRVAIAKYWGLVLLRMADSFILPLDTTQYAIELDDYLDKIDVLFSTFPGAPDITPLRDAIKKLQEASRDIDLRKGQAHTRLHDYINRSKDSSSQDARVSVQQALGSFSDGQSAASELNELFEDIRLINKKLFNFERGFISEAGLPGREWYRHMIVAPGKWIGYGATTFPSLTEAVTVYHDAEVAAQQVERLTQLLHKLADFLNEKVDYTKHPDQPQLSVL</sequence>
<dbReference type="Pfam" id="PF02225">
    <property type="entry name" value="PA"/>
    <property type="match status" value="1"/>
</dbReference>
<dbReference type="SUPFAM" id="SSF53187">
    <property type="entry name" value="Zn-dependent exopeptidases"/>
    <property type="match status" value="1"/>
</dbReference>
<dbReference type="Pfam" id="PF04253">
    <property type="entry name" value="TFR_dimer"/>
    <property type="match status" value="1"/>
</dbReference>
<dbReference type="Gene3D" id="1.20.930.40">
    <property type="entry name" value="Transferrin receptor-like, dimerisation domain"/>
    <property type="match status" value="1"/>
</dbReference>
<comment type="caution">
    <text evidence="4">The sequence shown here is derived from an EMBL/GenBank/DDBJ whole genome shotgun (WGS) entry which is preliminary data.</text>
</comment>
<evidence type="ECO:0000313" key="4">
    <source>
        <dbReference type="EMBL" id="CAE6402286.1"/>
    </source>
</evidence>
<dbReference type="EMBL" id="CAJMWW010000022">
    <property type="protein sequence ID" value="CAE6402286.1"/>
    <property type="molecule type" value="Genomic_DNA"/>
</dbReference>
<reference evidence="4" key="1">
    <citation type="submission" date="2021-01" db="EMBL/GenBank/DDBJ databases">
        <authorList>
            <person name="Kaushik A."/>
        </authorList>
    </citation>
    <scope>NUCLEOTIDE SEQUENCE</scope>
    <source>
        <strain evidence="4">AG3-T5</strain>
    </source>
</reference>
<feature type="region of interest" description="Disordered" evidence="1">
    <location>
        <begin position="471"/>
        <end position="498"/>
    </location>
</feature>
<dbReference type="AlphaFoldDB" id="A0A8H2WPH7"/>